<dbReference type="Gene3D" id="3.60.15.10">
    <property type="entry name" value="Ribonuclease Z/Hydroxyacylglutathione hydrolase-like"/>
    <property type="match status" value="1"/>
</dbReference>
<dbReference type="InterPro" id="IPR036866">
    <property type="entry name" value="RibonucZ/Hydroxyglut_hydro"/>
</dbReference>
<evidence type="ECO:0000313" key="3">
    <source>
        <dbReference type="Proteomes" id="UP000247696"/>
    </source>
</evidence>
<sequence length="223" mass="23616">MSGTGESTRSSGSSDTGLRIDRVVTHGVFELDGGQWEVDNNIWLIGDGDDVIIVDAAHDADAIADAVGDRNVRAVICTHAHNDHITVAPELAERFDTRVFVHPGDQMLWDQTHPGVTHADLGDGQTFDIAGTSLRVVNTPGHSPGSCCLYLPEAKVLFSGDTLFAGGPGATGRSYSDFGTIIDSIRGSLLTLPDDTEVYTGHGDATSIGSEAPHLDEWIARGH</sequence>
<protein>
    <submittedName>
        <fullName evidence="2">Hydroxyacylglutathione hydrolase GloC</fullName>
        <ecNumber evidence="2">3.1.2.6</ecNumber>
    </submittedName>
</protein>
<proteinExistence type="predicted"/>
<name>A0A2Z3YQM8_9CORY</name>
<dbReference type="PANTHER" id="PTHR46233">
    <property type="entry name" value="HYDROXYACYLGLUTATHIONE HYDROLASE GLOC"/>
    <property type="match status" value="1"/>
</dbReference>
<dbReference type="CDD" id="cd06262">
    <property type="entry name" value="metallo-hydrolase-like_MBL-fold"/>
    <property type="match status" value="1"/>
</dbReference>
<keyword evidence="2" id="KW-0378">Hydrolase</keyword>
<dbReference type="RefSeq" id="WP_110481567.1">
    <property type="nucleotide sequence ID" value="NZ_CP024988.1"/>
</dbReference>
<evidence type="ECO:0000259" key="1">
    <source>
        <dbReference type="SMART" id="SM00849"/>
    </source>
</evidence>
<dbReference type="InterPro" id="IPR051453">
    <property type="entry name" value="MBL_Glyoxalase_II"/>
</dbReference>
<dbReference type="GO" id="GO:0004416">
    <property type="term" value="F:hydroxyacylglutathione hydrolase activity"/>
    <property type="evidence" value="ECO:0007669"/>
    <property type="project" value="UniProtKB-EC"/>
</dbReference>
<dbReference type="OrthoDB" id="2971563at2"/>
<dbReference type="KEGG" id="cpre:Csp1_17400"/>
<dbReference type="Pfam" id="PF00753">
    <property type="entry name" value="Lactamase_B"/>
    <property type="match status" value="1"/>
</dbReference>
<organism evidence="2 3">
    <name type="scientific">Corynebacterium provencense</name>
    <dbReference type="NCBI Taxonomy" id="1737425"/>
    <lineage>
        <taxon>Bacteria</taxon>
        <taxon>Bacillati</taxon>
        <taxon>Actinomycetota</taxon>
        <taxon>Actinomycetes</taxon>
        <taxon>Mycobacteriales</taxon>
        <taxon>Corynebacteriaceae</taxon>
        <taxon>Corynebacterium</taxon>
    </lineage>
</organism>
<dbReference type="EC" id="3.1.2.6" evidence="2"/>
<dbReference type="SUPFAM" id="SSF56281">
    <property type="entry name" value="Metallo-hydrolase/oxidoreductase"/>
    <property type="match status" value="1"/>
</dbReference>
<dbReference type="SMART" id="SM00849">
    <property type="entry name" value="Lactamase_B"/>
    <property type="match status" value="1"/>
</dbReference>
<evidence type="ECO:0000313" key="2">
    <source>
        <dbReference type="EMBL" id="AWT26519.1"/>
    </source>
</evidence>
<dbReference type="EMBL" id="CP024988">
    <property type="protein sequence ID" value="AWT26519.1"/>
    <property type="molecule type" value="Genomic_DNA"/>
</dbReference>
<dbReference type="STRING" id="1737425.GCA_900049755_02667"/>
<dbReference type="AlphaFoldDB" id="A0A2Z3YQM8"/>
<dbReference type="Proteomes" id="UP000247696">
    <property type="component" value="Chromosome"/>
</dbReference>
<keyword evidence="3" id="KW-1185">Reference proteome</keyword>
<feature type="domain" description="Metallo-beta-lactamase" evidence="1">
    <location>
        <begin position="39"/>
        <end position="202"/>
    </location>
</feature>
<gene>
    <name evidence="2" type="primary">gloC_4</name>
    <name evidence="2" type="ORF">Csp1_17400</name>
</gene>
<reference evidence="3" key="1">
    <citation type="submission" date="2017-11" db="EMBL/GenBank/DDBJ databases">
        <title>Otitis media/interna in a cat caused by the recently described species Corynebacterium provencense.</title>
        <authorList>
            <person name="Kittl S."/>
            <person name="Brodard I."/>
            <person name="Rychener L."/>
            <person name="Jores J."/>
            <person name="Roosje P."/>
            <person name="Gobeli Brawand S."/>
        </authorList>
    </citation>
    <scope>NUCLEOTIDE SEQUENCE [LARGE SCALE GENOMIC DNA]</scope>
    <source>
        <strain evidence="3">17KM38</strain>
    </source>
</reference>
<dbReference type="PANTHER" id="PTHR46233:SF4">
    <property type="entry name" value="METALLO-BETA-LACTAMASE DOMAIN-CONTAINING PROTEIN"/>
    <property type="match status" value="1"/>
</dbReference>
<dbReference type="InterPro" id="IPR001279">
    <property type="entry name" value="Metallo-B-lactamas"/>
</dbReference>
<accession>A0A2Z3YQM8</accession>